<evidence type="ECO:0000313" key="8">
    <source>
        <dbReference type="EMBL" id="QMT84851.1"/>
    </source>
</evidence>
<dbReference type="InterPro" id="IPR007492">
    <property type="entry name" value="LytTR_DNA-bd_dom"/>
</dbReference>
<evidence type="ECO:0000256" key="3">
    <source>
        <dbReference type="ARBA" id="ARBA00023159"/>
    </source>
</evidence>
<feature type="domain" description="HTH LytTR-type" evidence="7">
    <location>
        <begin position="155"/>
        <end position="256"/>
    </location>
</feature>
<dbReference type="PANTHER" id="PTHR37299:SF3">
    <property type="entry name" value="STAGE 0 SPORULATION PROTEIN A HOMOLOG"/>
    <property type="match status" value="1"/>
</dbReference>
<dbReference type="GO" id="GO:0000156">
    <property type="term" value="F:phosphorelay response regulator activity"/>
    <property type="evidence" value="ECO:0007669"/>
    <property type="project" value="InterPro"/>
</dbReference>
<evidence type="ECO:0000256" key="2">
    <source>
        <dbReference type="ARBA" id="ARBA00023012"/>
    </source>
</evidence>
<name>A0A7L7KYJ0_9LACO</name>
<gene>
    <name evidence="8" type="ORF">G6534_09570</name>
</gene>
<evidence type="ECO:0000256" key="4">
    <source>
        <dbReference type="ARBA" id="ARBA00037164"/>
    </source>
</evidence>
<dbReference type="EMBL" id="CP049366">
    <property type="protein sequence ID" value="QMT84851.1"/>
    <property type="molecule type" value="Genomic_DNA"/>
</dbReference>
<proteinExistence type="predicted"/>
<comment type="function">
    <text evidence="4">Required for high-level post-exponential phase expression of a series of secreted proteins.</text>
</comment>
<keyword evidence="5" id="KW-0597">Phosphoprotein</keyword>
<dbReference type="InterPro" id="IPR011006">
    <property type="entry name" value="CheY-like_superfamily"/>
</dbReference>
<evidence type="ECO:0000256" key="5">
    <source>
        <dbReference type="PROSITE-ProRule" id="PRU00169"/>
    </source>
</evidence>
<dbReference type="Proteomes" id="UP000514410">
    <property type="component" value="Chromosome"/>
</dbReference>
<dbReference type="KEGG" id="cpab:G6534_09570"/>
<dbReference type="PROSITE" id="PS50110">
    <property type="entry name" value="RESPONSE_REGULATORY"/>
    <property type="match status" value="1"/>
</dbReference>
<keyword evidence="3" id="KW-0010">Activator</keyword>
<protein>
    <submittedName>
        <fullName evidence="8">Response regulator transcription factor</fullName>
    </submittedName>
</protein>
<dbReference type="PANTHER" id="PTHR37299">
    <property type="entry name" value="TRANSCRIPTIONAL REGULATOR-RELATED"/>
    <property type="match status" value="1"/>
</dbReference>
<dbReference type="SMART" id="SM00448">
    <property type="entry name" value="REC"/>
    <property type="match status" value="1"/>
</dbReference>
<dbReference type="PROSITE" id="PS50930">
    <property type="entry name" value="HTH_LYTTR"/>
    <property type="match status" value="1"/>
</dbReference>
<dbReference type="SUPFAM" id="SSF52172">
    <property type="entry name" value="CheY-like"/>
    <property type="match status" value="1"/>
</dbReference>
<evidence type="ECO:0000259" key="7">
    <source>
        <dbReference type="PROSITE" id="PS50930"/>
    </source>
</evidence>
<dbReference type="Gene3D" id="2.40.50.1020">
    <property type="entry name" value="LytTr DNA-binding domain"/>
    <property type="match status" value="1"/>
</dbReference>
<dbReference type="InterPro" id="IPR001789">
    <property type="entry name" value="Sig_transdc_resp-reg_receiver"/>
</dbReference>
<keyword evidence="2" id="KW-0902">Two-component regulatory system</keyword>
<organism evidence="8 9">
    <name type="scientific">Companilactobacillus pabuli</name>
    <dbReference type="NCBI Taxonomy" id="2714036"/>
    <lineage>
        <taxon>Bacteria</taxon>
        <taxon>Bacillati</taxon>
        <taxon>Bacillota</taxon>
        <taxon>Bacilli</taxon>
        <taxon>Lactobacillales</taxon>
        <taxon>Lactobacillaceae</taxon>
        <taxon>Companilactobacillus</taxon>
    </lineage>
</organism>
<dbReference type="GO" id="GO:0003677">
    <property type="term" value="F:DNA binding"/>
    <property type="evidence" value="ECO:0007669"/>
    <property type="project" value="InterPro"/>
</dbReference>
<evidence type="ECO:0000256" key="1">
    <source>
        <dbReference type="ARBA" id="ARBA00022490"/>
    </source>
</evidence>
<evidence type="ECO:0000259" key="6">
    <source>
        <dbReference type="PROSITE" id="PS50110"/>
    </source>
</evidence>
<keyword evidence="9" id="KW-1185">Reference proteome</keyword>
<feature type="domain" description="Response regulatory" evidence="6">
    <location>
        <begin position="4"/>
        <end position="137"/>
    </location>
</feature>
<reference evidence="8 9" key="1">
    <citation type="submission" date="2020-02" db="EMBL/GenBank/DDBJ databases">
        <title>Complete Genome Sequence of Lactobacillus sp. NFFJ11 Isolated from animal feed.</title>
        <authorList>
            <person name="Jung J.Y."/>
        </authorList>
    </citation>
    <scope>NUCLEOTIDE SEQUENCE [LARGE SCALE GENOMIC DNA]</scope>
    <source>
        <strain evidence="8 9">NFFJ11</strain>
    </source>
</reference>
<feature type="modified residue" description="4-aspartylphosphate" evidence="5">
    <location>
        <position position="62"/>
    </location>
</feature>
<dbReference type="Gene3D" id="3.40.50.2300">
    <property type="match status" value="1"/>
</dbReference>
<keyword evidence="1" id="KW-0963">Cytoplasm</keyword>
<accession>A0A7L7KYJ0</accession>
<dbReference type="Pfam" id="PF04397">
    <property type="entry name" value="LytTR"/>
    <property type="match status" value="1"/>
</dbReference>
<dbReference type="RefSeq" id="WP_182082655.1">
    <property type="nucleotide sequence ID" value="NZ_CP049366.1"/>
</dbReference>
<dbReference type="AlphaFoldDB" id="A0A7L7KYJ0"/>
<evidence type="ECO:0000313" key="9">
    <source>
        <dbReference type="Proteomes" id="UP000514410"/>
    </source>
</evidence>
<dbReference type="InterPro" id="IPR046947">
    <property type="entry name" value="LytR-like"/>
</dbReference>
<dbReference type="SMART" id="SM00850">
    <property type="entry name" value="LytTR"/>
    <property type="match status" value="1"/>
</dbReference>
<sequence>MSYPMIVYEGNPTQLKNIKIILENYIMFHDDPLELKLAALNPDEVIDYLSEKPSSHGIYFLDIDLDTSINGIDLDTSINGIDLAKKIRKMDVQANIIFTTTHDEMAPIILKNKVGAIDFIKKDQSIENYRDNLYDALKYAENITNKTMEKENSNFTFEIGNQIYNFDQSEIVLIETSSVPHRLTLETINGNYEFYNKISDLEKEYPFLLKLNRSCLINPNNIRNANFTTRLITFKNDSAKKFPIGKSRKLKSEIKKILQH</sequence>